<sequence>MLAWLPLLRYLPSTSGTTLSRSFSFVRAGQVIRTRPASSAACHRSGHITLPSVCPTIHPSIDRCLSTHALSLLVALPDGPATPKWRPSRRSICEQWVAANLLTTIECGLTVKREPSEQNDKLNTMPFAYRGLTDG</sequence>
<accession>A0A8J4THD6</accession>
<name>A0A8J4THD6_9TREM</name>
<dbReference type="EMBL" id="LUCH01000549">
    <property type="protein sequence ID" value="KAF5404869.1"/>
    <property type="molecule type" value="Genomic_DNA"/>
</dbReference>
<dbReference type="Proteomes" id="UP000748531">
    <property type="component" value="Unassembled WGS sequence"/>
</dbReference>
<organism evidence="1 2">
    <name type="scientific">Paragonimus heterotremus</name>
    <dbReference type="NCBI Taxonomy" id="100268"/>
    <lineage>
        <taxon>Eukaryota</taxon>
        <taxon>Metazoa</taxon>
        <taxon>Spiralia</taxon>
        <taxon>Lophotrochozoa</taxon>
        <taxon>Platyhelminthes</taxon>
        <taxon>Trematoda</taxon>
        <taxon>Digenea</taxon>
        <taxon>Plagiorchiida</taxon>
        <taxon>Troglotremata</taxon>
        <taxon>Troglotrematidae</taxon>
        <taxon>Paragonimus</taxon>
    </lineage>
</organism>
<gene>
    <name evidence="1" type="ORF">PHET_01660</name>
</gene>
<evidence type="ECO:0000313" key="2">
    <source>
        <dbReference type="Proteomes" id="UP000748531"/>
    </source>
</evidence>
<keyword evidence="2" id="KW-1185">Reference proteome</keyword>
<dbReference type="AlphaFoldDB" id="A0A8J4THD6"/>
<comment type="caution">
    <text evidence="1">The sequence shown here is derived from an EMBL/GenBank/DDBJ whole genome shotgun (WGS) entry which is preliminary data.</text>
</comment>
<evidence type="ECO:0000313" key="1">
    <source>
        <dbReference type="EMBL" id="KAF5404869.1"/>
    </source>
</evidence>
<reference evidence="1" key="1">
    <citation type="submission" date="2019-05" db="EMBL/GenBank/DDBJ databases">
        <title>Annotation for the trematode Paragonimus heterotremus.</title>
        <authorList>
            <person name="Choi Y.-J."/>
        </authorList>
    </citation>
    <scope>NUCLEOTIDE SEQUENCE</scope>
    <source>
        <strain evidence="1">LC</strain>
    </source>
</reference>
<protein>
    <submittedName>
        <fullName evidence="1">Uncharacterized protein</fullName>
    </submittedName>
</protein>
<proteinExistence type="predicted"/>